<reference evidence="3" key="1">
    <citation type="journal article" date="2021" name="PeerJ">
        <title>Extensive microbial diversity within the chicken gut microbiome revealed by metagenomics and culture.</title>
        <authorList>
            <person name="Gilroy R."/>
            <person name="Ravi A."/>
            <person name="Getino M."/>
            <person name="Pursley I."/>
            <person name="Horton D.L."/>
            <person name="Alikhan N.F."/>
            <person name="Baker D."/>
            <person name="Gharbi K."/>
            <person name="Hall N."/>
            <person name="Watson M."/>
            <person name="Adriaenssens E.M."/>
            <person name="Foster-Nyarko E."/>
            <person name="Jarju S."/>
            <person name="Secka A."/>
            <person name="Antonio M."/>
            <person name="Oren A."/>
            <person name="Chaudhuri R.R."/>
            <person name="La Ragione R."/>
            <person name="Hildebrand F."/>
            <person name="Pallen M.J."/>
        </authorList>
    </citation>
    <scope>NUCLEOTIDE SEQUENCE</scope>
    <source>
        <strain evidence="3">ChiGjej4B4-7305</strain>
    </source>
</reference>
<dbReference type="SUPFAM" id="SSF159941">
    <property type="entry name" value="MM3350-like"/>
    <property type="match status" value="1"/>
</dbReference>
<dbReference type="AlphaFoldDB" id="A0A9D2EB30"/>
<evidence type="ECO:0000313" key="3">
    <source>
        <dbReference type="EMBL" id="HIZ34324.1"/>
    </source>
</evidence>
<reference evidence="3" key="2">
    <citation type="submission" date="2021-04" db="EMBL/GenBank/DDBJ databases">
        <authorList>
            <person name="Gilroy R."/>
        </authorList>
    </citation>
    <scope>NUCLEOTIDE SEQUENCE</scope>
    <source>
        <strain evidence="3">ChiGjej4B4-7305</strain>
    </source>
</reference>
<dbReference type="Pfam" id="PF07929">
    <property type="entry name" value="PRiA4_ORF3"/>
    <property type="match status" value="1"/>
</dbReference>
<sequence>MARTWLSISVELLGGRGEELWPWPGRIFAVGPSHTFAQLADAINNAFARWDLAHLSMFTLADGTVVTDRESADEFAASPFGPITLSLDIGSAKVATTLRPGAEFRFVFDLGDDWTHRCVVEEEKVDPLEVLGIRPRGPLAYWGWGAMPDQYGRRWADDDGQGRTPRRPSASHPMRVHSWPQGQESAPVDVDEVRAAIDAEDALRYLDAIVGRDLDDDLHEVAAGIPMALSQQPGIPESVALSVINRLTYRGGPGDEALAERLIAQLRS</sequence>
<comment type="caution">
    <text evidence="3">The sequence shown here is derived from an EMBL/GenBank/DDBJ whole genome shotgun (WGS) entry which is preliminary data.</text>
</comment>
<organism evidence="3 4">
    <name type="scientific">Candidatus Ruania gallistercoris</name>
    <dbReference type="NCBI Taxonomy" id="2838746"/>
    <lineage>
        <taxon>Bacteria</taxon>
        <taxon>Bacillati</taxon>
        <taxon>Actinomycetota</taxon>
        <taxon>Actinomycetes</taxon>
        <taxon>Micrococcales</taxon>
        <taxon>Ruaniaceae</taxon>
        <taxon>Ruania</taxon>
    </lineage>
</organism>
<dbReference type="Gene3D" id="3.10.290.30">
    <property type="entry name" value="MM3350-like"/>
    <property type="match status" value="1"/>
</dbReference>
<dbReference type="Proteomes" id="UP000824037">
    <property type="component" value="Unassembled WGS sequence"/>
</dbReference>
<proteinExistence type="predicted"/>
<dbReference type="InterPro" id="IPR024047">
    <property type="entry name" value="MM3350-like_sf"/>
</dbReference>
<evidence type="ECO:0000259" key="2">
    <source>
        <dbReference type="Pfam" id="PF07929"/>
    </source>
</evidence>
<evidence type="ECO:0000313" key="4">
    <source>
        <dbReference type="Proteomes" id="UP000824037"/>
    </source>
</evidence>
<dbReference type="InterPro" id="IPR012912">
    <property type="entry name" value="Plasmid_pRiA4b_Orf3-like"/>
</dbReference>
<protein>
    <submittedName>
        <fullName evidence="3">Plasmid pRiA4b ORF-3 family protein</fullName>
    </submittedName>
</protein>
<feature type="region of interest" description="Disordered" evidence="1">
    <location>
        <begin position="153"/>
        <end position="185"/>
    </location>
</feature>
<gene>
    <name evidence="3" type="ORF">H9815_00990</name>
</gene>
<accession>A0A9D2EB30</accession>
<feature type="domain" description="Plasmid pRiA4b Orf3-like" evidence="2">
    <location>
        <begin position="26"/>
        <end position="124"/>
    </location>
</feature>
<dbReference type="EMBL" id="DXBY01000020">
    <property type="protein sequence ID" value="HIZ34324.1"/>
    <property type="molecule type" value="Genomic_DNA"/>
</dbReference>
<evidence type="ECO:0000256" key="1">
    <source>
        <dbReference type="SAM" id="MobiDB-lite"/>
    </source>
</evidence>
<name>A0A9D2EB30_9MICO</name>